<evidence type="ECO:0000256" key="1">
    <source>
        <dbReference type="SAM" id="Phobius"/>
    </source>
</evidence>
<dbReference type="Pfam" id="PF08378">
    <property type="entry name" value="NERD"/>
    <property type="match status" value="1"/>
</dbReference>
<protein>
    <submittedName>
        <fullName evidence="3">NERD domain-containing protein</fullName>
    </submittedName>
</protein>
<dbReference type="InterPro" id="IPR011528">
    <property type="entry name" value="NERD"/>
</dbReference>
<keyword evidence="1" id="KW-1133">Transmembrane helix</keyword>
<keyword evidence="4" id="KW-1185">Reference proteome</keyword>
<feature type="transmembrane region" description="Helical" evidence="1">
    <location>
        <begin position="6"/>
        <end position="28"/>
    </location>
</feature>
<dbReference type="PROSITE" id="PS50965">
    <property type="entry name" value="NERD"/>
    <property type="match status" value="1"/>
</dbReference>
<feature type="domain" description="NERD" evidence="2">
    <location>
        <begin position="123"/>
        <end position="239"/>
    </location>
</feature>
<reference evidence="3 4" key="1">
    <citation type="submission" date="2020-12" db="EMBL/GenBank/DDBJ databases">
        <title>Geomonas sp. Red421, isolated from paddy soil.</title>
        <authorList>
            <person name="Xu Z."/>
            <person name="Zhang Z."/>
            <person name="Masuda Y."/>
            <person name="Itoh H."/>
            <person name="Senoo K."/>
        </authorList>
    </citation>
    <scope>NUCLEOTIDE SEQUENCE [LARGE SCALE GENOMIC DNA]</scope>
    <source>
        <strain evidence="3 4">Red421</strain>
    </source>
</reference>
<evidence type="ECO:0000313" key="4">
    <source>
        <dbReference type="Proteomes" id="UP000614714"/>
    </source>
</evidence>
<feature type="transmembrane region" description="Helical" evidence="1">
    <location>
        <begin position="62"/>
        <end position="81"/>
    </location>
</feature>
<feature type="transmembrane region" description="Helical" evidence="1">
    <location>
        <begin position="93"/>
        <end position="111"/>
    </location>
</feature>
<keyword evidence="1" id="KW-0812">Transmembrane</keyword>
<gene>
    <name evidence="3" type="ORF">JFN91_12325</name>
</gene>
<comment type="caution">
    <text evidence="3">The sequence shown here is derived from an EMBL/GenBank/DDBJ whole genome shotgun (WGS) entry which is preliminary data.</text>
</comment>
<sequence length="295" mass="34283">MNEYLIQYIPVVIFLLSLCVPVGIALWIRYQRRQRRNPLNYDMLRAPGESISKRIDLLNDDIELYFTFSGIAPLFCYTMYLSTHYITSSPASPFTFIILALGFLTFFGVKLNKLIRQRHKEQLGLDCERAVGQELNQLMLDGYRVYHDFQADNFNIDHIAIGNNGVFAIETKGRPKPNRNRGHEDAKVVYDGNLLQFPMWREKEPLEQTRRQAVWLSGWLSKAVGQPVHVKPVLALPGWFVERKAKDLLIYNGRNPQYLLKVSSETSLRPEMIQQIAYQIEQRCRDVAPQAYKKN</sequence>
<organism evidence="3 4">
    <name type="scientific">Geomonas anaerohicana</name>
    <dbReference type="NCBI Taxonomy" id="2798583"/>
    <lineage>
        <taxon>Bacteria</taxon>
        <taxon>Pseudomonadati</taxon>
        <taxon>Thermodesulfobacteriota</taxon>
        <taxon>Desulfuromonadia</taxon>
        <taxon>Geobacterales</taxon>
        <taxon>Geobacteraceae</taxon>
        <taxon>Geomonas</taxon>
    </lineage>
</organism>
<proteinExistence type="predicted"/>
<evidence type="ECO:0000313" key="3">
    <source>
        <dbReference type="EMBL" id="MBJ6751000.1"/>
    </source>
</evidence>
<dbReference type="Proteomes" id="UP000614714">
    <property type="component" value="Unassembled WGS sequence"/>
</dbReference>
<dbReference type="RefSeq" id="WP_199389479.1">
    <property type="nucleotide sequence ID" value="NZ_JAEMHL010000005.1"/>
</dbReference>
<evidence type="ECO:0000259" key="2">
    <source>
        <dbReference type="PROSITE" id="PS50965"/>
    </source>
</evidence>
<accession>A0ABS0YFD1</accession>
<name>A0ABS0YFD1_9BACT</name>
<dbReference type="EMBL" id="JAEMHL010000005">
    <property type="protein sequence ID" value="MBJ6751000.1"/>
    <property type="molecule type" value="Genomic_DNA"/>
</dbReference>
<keyword evidence="1" id="KW-0472">Membrane</keyword>